<dbReference type="EMBL" id="FOQE01000009">
    <property type="protein sequence ID" value="SFH65670.1"/>
    <property type="molecule type" value="Genomic_DNA"/>
</dbReference>
<feature type="chain" id="PRO_5011595158" description="Lipoprotein" evidence="2">
    <location>
        <begin position="22"/>
        <end position="139"/>
    </location>
</feature>
<evidence type="ECO:0008006" key="5">
    <source>
        <dbReference type="Google" id="ProtNLM"/>
    </source>
</evidence>
<feature type="signal peptide" evidence="2">
    <location>
        <begin position="1"/>
        <end position="21"/>
    </location>
</feature>
<evidence type="ECO:0000313" key="4">
    <source>
        <dbReference type="Proteomes" id="UP000198668"/>
    </source>
</evidence>
<organism evidence="3 4">
    <name type="scientific">Pisciglobus halotolerans</name>
    <dbReference type="NCBI Taxonomy" id="745365"/>
    <lineage>
        <taxon>Bacteria</taxon>
        <taxon>Bacillati</taxon>
        <taxon>Bacillota</taxon>
        <taxon>Bacilli</taxon>
        <taxon>Lactobacillales</taxon>
        <taxon>Carnobacteriaceae</taxon>
    </lineage>
</organism>
<dbReference type="PROSITE" id="PS51257">
    <property type="entry name" value="PROKAR_LIPOPROTEIN"/>
    <property type="match status" value="1"/>
</dbReference>
<dbReference type="OrthoDB" id="2168472at2"/>
<dbReference type="Proteomes" id="UP000198668">
    <property type="component" value="Unassembled WGS sequence"/>
</dbReference>
<feature type="region of interest" description="Disordered" evidence="1">
    <location>
        <begin position="21"/>
        <end position="42"/>
    </location>
</feature>
<dbReference type="RefSeq" id="WP_092091899.1">
    <property type="nucleotide sequence ID" value="NZ_FOQE01000009.1"/>
</dbReference>
<evidence type="ECO:0000256" key="1">
    <source>
        <dbReference type="SAM" id="MobiDB-lite"/>
    </source>
</evidence>
<keyword evidence="2" id="KW-0732">Signal</keyword>
<gene>
    <name evidence="3" type="ORF">SAMN04489868_10955</name>
</gene>
<dbReference type="AlphaFoldDB" id="A0A1I3BU12"/>
<proteinExistence type="predicted"/>
<protein>
    <recommendedName>
        <fullName evidence="5">Lipoprotein</fullName>
    </recommendedName>
</protein>
<evidence type="ECO:0000256" key="2">
    <source>
        <dbReference type="SAM" id="SignalP"/>
    </source>
</evidence>
<name>A0A1I3BU12_9LACT</name>
<keyword evidence="4" id="KW-1185">Reference proteome</keyword>
<reference evidence="3 4" key="1">
    <citation type="submission" date="2016-10" db="EMBL/GenBank/DDBJ databases">
        <authorList>
            <person name="de Groot N.N."/>
        </authorList>
    </citation>
    <scope>NUCLEOTIDE SEQUENCE [LARGE SCALE GENOMIC DNA]</scope>
    <source>
        <strain evidence="3 4">DSM 27630</strain>
    </source>
</reference>
<sequence length="139" mass="15258">MKPLMILLLAPILLFGCSANSADDRTPNSSETSESQKEEKTVLYHAEVKEQGDQENNRIVLKDFEPVDPSTDAAAQDEVILLMNEEIPLVDKETNTPLTIEDVKKGAKAEVTLIENAPMTMSIPPQLPGMSIVKVVIEL</sequence>
<accession>A0A1I3BU12</accession>
<evidence type="ECO:0000313" key="3">
    <source>
        <dbReference type="EMBL" id="SFH65670.1"/>
    </source>
</evidence>